<dbReference type="GO" id="GO:0051537">
    <property type="term" value="F:2 iron, 2 sulfur cluster binding"/>
    <property type="evidence" value="ECO:0007669"/>
    <property type="project" value="UniProtKB-KW"/>
</dbReference>
<comment type="cofactor">
    <cofactor evidence="1">
        <name>FAD</name>
        <dbReference type="ChEBI" id="CHEBI:57692"/>
    </cofactor>
</comment>
<keyword evidence="5" id="KW-0274">FAD</keyword>
<keyword evidence="4" id="KW-0479">Metal-binding</keyword>
<dbReference type="Gene3D" id="3.40.50.80">
    <property type="entry name" value="Nucleotide-binding domain of ferredoxin-NADP reductase (FNR) module"/>
    <property type="match status" value="1"/>
</dbReference>
<evidence type="ECO:0000259" key="10">
    <source>
        <dbReference type="PROSITE" id="PS51085"/>
    </source>
</evidence>
<organism evidence="12 13">
    <name type="scientific">Aquamicrobium aerolatum DSM 21857</name>
    <dbReference type="NCBI Taxonomy" id="1121003"/>
    <lineage>
        <taxon>Bacteria</taxon>
        <taxon>Pseudomonadati</taxon>
        <taxon>Pseudomonadota</taxon>
        <taxon>Alphaproteobacteria</taxon>
        <taxon>Hyphomicrobiales</taxon>
        <taxon>Phyllobacteriaceae</taxon>
        <taxon>Aerobium</taxon>
    </lineage>
</organism>
<dbReference type="GO" id="GO:0046872">
    <property type="term" value="F:metal ion binding"/>
    <property type="evidence" value="ECO:0007669"/>
    <property type="project" value="UniProtKB-KW"/>
</dbReference>
<evidence type="ECO:0000256" key="9">
    <source>
        <dbReference type="ARBA" id="ARBA00034078"/>
    </source>
</evidence>
<dbReference type="InterPro" id="IPR039261">
    <property type="entry name" value="FNR_nucleotide-bd"/>
</dbReference>
<keyword evidence="8" id="KW-0411">Iron-sulfur</keyword>
<gene>
    <name evidence="12" type="ORF">SAMN03080618_01748</name>
</gene>
<dbReference type="Gene3D" id="3.10.20.30">
    <property type="match status" value="1"/>
</dbReference>
<dbReference type="CDD" id="cd06214">
    <property type="entry name" value="PA_degradation_oxidoreductase_like"/>
    <property type="match status" value="1"/>
</dbReference>
<dbReference type="SUPFAM" id="SSF54292">
    <property type="entry name" value="2Fe-2S ferredoxin-like"/>
    <property type="match status" value="1"/>
</dbReference>
<dbReference type="EMBL" id="FORF01000008">
    <property type="protein sequence ID" value="SFI94464.1"/>
    <property type="molecule type" value="Genomic_DNA"/>
</dbReference>
<dbReference type="InterPro" id="IPR011884">
    <property type="entry name" value="PaaE"/>
</dbReference>
<evidence type="ECO:0000256" key="3">
    <source>
        <dbReference type="ARBA" id="ARBA00022714"/>
    </source>
</evidence>
<dbReference type="InterPro" id="IPR036010">
    <property type="entry name" value="2Fe-2S_ferredoxin-like_sf"/>
</dbReference>
<evidence type="ECO:0000313" key="13">
    <source>
        <dbReference type="Proteomes" id="UP000242763"/>
    </source>
</evidence>
<dbReference type="PANTHER" id="PTHR47354">
    <property type="entry name" value="NADH OXIDOREDUCTASE HCR"/>
    <property type="match status" value="1"/>
</dbReference>
<evidence type="ECO:0000256" key="6">
    <source>
        <dbReference type="ARBA" id="ARBA00023002"/>
    </source>
</evidence>
<comment type="cofactor">
    <cofactor evidence="9">
        <name>[2Fe-2S] cluster</name>
        <dbReference type="ChEBI" id="CHEBI:190135"/>
    </cofactor>
</comment>
<dbReference type="Pfam" id="PF00111">
    <property type="entry name" value="Fer2"/>
    <property type="match status" value="1"/>
</dbReference>
<evidence type="ECO:0000256" key="5">
    <source>
        <dbReference type="ARBA" id="ARBA00022827"/>
    </source>
</evidence>
<keyword evidence="2" id="KW-0285">Flavoprotein</keyword>
<feature type="domain" description="FAD-binding FR-type" evidence="11">
    <location>
        <begin position="3"/>
        <end position="107"/>
    </location>
</feature>
<dbReference type="PRINTS" id="PR00371">
    <property type="entry name" value="FPNCR"/>
</dbReference>
<dbReference type="AlphaFoldDB" id="A0A1I3MBJ2"/>
<dbReference type="Pfam" id="PF00970">
    <property type="entry name" value="FAD_binding_6"/>
    <property type="match status" value="1"/>
</dbReference>
<dbReference type="PANTHER" id="PTHR47354:SF8">
    <property type="entry name" value="1,2-PHENYLACETYL-COA EPOXIDASE, SUBUNIT E"/>
    <property type="match status" value="1"/>
</dbReference>
<name>A0A1I3MBJ2_9HYPH</name>
<dbReference type="Proteomes" id="UP000242763">
    <property type="component" value="Unassembled WGS sequence"/>
</dbReference>
<dbReference type="OrthoDB" id="9786134at2"/>
<dbReference type="PRINTS" id="PR00410">
    <property type="entry name" value="PHEHYDRXLASE"/>
</dbReference>
<sequence length="359" mass="38983">MAPRFHHLKVASIARETPEAVAIAFEIPDELKDAFAFRPGQYLTLSTDIDGEEARRSYSICSAPGETTLRVGVKKVADGRFSSFVNDRLSVGDTIRVMPPEGRFTSLIGERHDYILIAAGSGITPMLSIAGTVLAHEPDSTITLIYGNRTSGTIMFLEALEDLKDRFLQRFSLIHLLSRETQDVDLFNGRIDGARIRELAARGLIDPTKADGVFLCGPGEMIDDVASTLAQLGVEEDRIRFERFTPSGEAAPARPRSAQAQKAAEQGVQIEVIVDGVRRAFPMGEGDATVLDAAHRAGLELPYSCAGGMCCTCRCRVAEGAAEMAVNYSLQPWEIEAGFTLACQTRPTSQNLVLDFDAV</sequence>
<dbReference type="InterPro" id="IPR001041">
    <property type="entry name" value="2Fe-2S_ferredoxin-type"/>
</dbReference>
<evidence type="ECO:0000256" key="2">
    <source>
        <dbReference type="ARBA" id="ARBA00022630"/>
    </source>
</evidence>
<proteinExistence type="predicted"/>
<reference evidence="13" key="1">
    <citation type="submission" date="2016-10" db="EMBL/GenBank/DDBJ databases">
        <authorList>
            <person name="Varghese N."/>
            <person name="Submissions S."/>
        </authorList>
    </citation>
    <scope>NUCLEOTIDE SEQUENCE [LARGE SCALE GENOMIC DNA]</scope>
    <source>
        <strain evidence="13">DSM 21857</strain>
    </source>
</reference>
<feature type="domain" description="2Fe-2S ferredoxin-type" evidence="10">
    <location>
        <begin position="268"/>
        <end position="359"/>
    </location>
</feature>
<evidence type="ECO:0000256" key="8">
    <source>
        <dbReference type="ARBA" id="ARBA00023014"/>
    </source>
</evidence>
<dbReference type="GO" id="GO:0016491">
    <property type="term" value="F:oxidoreductase activity"/>
    <property type="evidence" value="ECO:0007669"/>
    <property type="project" value="UniProtKB-KW"/>
</dbReference>
<dbReference type="GO" id="GO:0010124">
    <property type="term" value="P:phenylacetate catabolic process"/>
    <property type="evidence" value="ECO:0007669"/>
    <property type="project" value="InterPro"/>
</dbReference>
<dbReference type="Gene3D" id="2.40.30.10">
    <property type="entry name" value="Translation factors"/>
    <property type="match status" value="1"/>
</dbReference>
<evidence type="ECO:0000256" key="7">
    <source>
        <dbReference type="ARBA" id="ARBA00023004"/>
    </source>
</evidence>
<evidence type="ECO:0000256" key="4">
    <source>
        <dbReference type="ARBA" id="ARBA00022723"/>
    </source>
</evidence>
<evidence type="ECO:0000259" key="11">
    <source>
        <dbReference type="PROSITE" id="PS51384"/>
    </source>
</evidence>
<dbReference type="GO" id="GO:0050660">
    <property type="term" value="F:flavin adenine dinucleotide binding"/>
    <property type="evidence" value="ECO:0007669"/>
    <property type="project" value="TreeGrafter"/>
</dbReference>
<protein>
    <submittedName>
        <fullName evidence="12">Ring-1,2-phenylacetyl-CoA epoxidase subunit PaaE</fullName>
    </submittedName>
</protein>
<dbReference type="InterPro" id="IPR050415">
    <property type="entry name" value="MRET"/>
</dbReference>
<dbReference type="InterPro" id="IPR008333">
    <property type="entry name" value="Cbr1-like_FAD-bd_dom"/>
</dbReference>
<dbReference type="NCBIfam" id="TIGR02160">
    <property type="entry name" value="PA_CoA_Oxy5"/>
    <property type="match status" value="1"/>
</dbReference>
<dbReference type="Pfam" id="PF00175">
    <property type="entry name" value="NAD_binding_1"/>
    <property type="match status" value="1"/>
</dbReference>
<keyword evidence="7" id="KW-0408">Iron</keyword>
<keyword evidence="3" id="KW-0001">2Fe-2S</keyword>
<keyword evidence="13" id="KW-1185">Reference proteome</keyword>
<dbReference type="STRING" id="1121003.SAMN03080618_01748"/>
<dbReference type="InterPro" id="IPR017927">
    <property type="entry name" value="FAD-bd_FR_type"/>
</dbReference>
<dbReference type="RefSeq" id="WP_091521061.1">
    <property type="nucleotide sequence ID" value="NZ_FORF01000008.1"/>
</dbReference>
<dbReference type="InterPro" id="IPR001433">
    <property type="entry name" value="OxRdtase_FAD/NAD-bd"/>
</dbReference>
<evidence type="ECO:0000256" key="1">
    <source>
        <dbReference type="ARBA" id="ARBA00001974"/>
    </source>
</evidence>
<dbReference type="InterPro" id="IPR001709">
    <property type="entry name" value="Flavoprot_Pyr_Nucl_cyt_Rdtase"/>
</dbReference>
<dbReference type="InterPro" id="IPR012675">
    <property type="entry name" value="Beta-grasp_dom_sf"/>
</dbReference>
<dbReference type="SUPFAM" id="SSF52343">
    <property type="entry name" value="Ferredoxin reductase-like, C-terminal NADP-linked domain"/>
    <property type="match status" value="1"/>
</dbReference>
<dbReference type="InterPro" id="IPR017938">
    <property type="entry name" value="Riboflavin_synthase-like_b-brl"/>
</dbReference>
<dbReference type="CDD" id="cd00207">
    <property type="entry name" value="fer2"/>
    <property type="match status" value="1"/>
</dbReference>
<dbReference type="PROSITE" id="PS51085">
    <property type="entry name" value="2FE2S_FER_2"/>
    <property type="match status" value="1"/>
</dbReference>
<keyword evidence="6" id="KW-0560">Oxidoreductase</keyword>
<evidence type="ECO:0000313" key="12">
    <source>
        <dbReference type="EMBL" id="SFI94464.1"/>
    </source>
</evidence>
<dbReference type="SUPFAM" id="SSF63380">
    <property type="entry name" value="Riboflavin synthase domain-like"/>
    <property type="match status" value="1"/>
</dbReference>
<accession>A0A1I3MBJ2</accession>
<dbReference type="PROSITE" id="PS51384">
    <property type="entry name" value="FAD_FR"/>
    <property type="match status" value="1"/>
</dbReference>